<dbReference type="STRING" id="1526571.AT746_15425"/>
<dbReference type="GO" id="GO:0030145">
    <property type="term" value="F:manganese ion binding"/>
    <property type="evidence" value="ECO:0007669"/>
    <property type="project" value="InterPro"/>
</dbReference>
<keyword evidence="7" id="KW-0378">Hydrolase</keyword>
<sequence>MIELSEYQARRQALAAYMQDNSLCLIPAAREVTRSRDTQYPFRQDSDFYYLTGFNEPDAVLLISKQQGRVETVLFCLAKDPQAEIWHGRRMGPEQARIRLGLDKCFALEQLETALPSALAQSRQLYFAQGGYEHIDALVFGCLEQMRAAGKKGQRPPGTLIDIRDYLHEMRLIKSAAEISLMRRAAEISVDGHIRAMGFARAGRYEYQLEAELHHEFALQGARHPAYGTIVGSGDNACILHYTENQDELKEGNLVLIDAGAELMGYAADITRTFPVSGRFTEPQARLYQLVLDAQLAAFEQIKPGSTLIRAMEEAVLVITRGLLELGILQGSLEANLADKTYRQYFMHGLGHWLGLDVHDVGEYKVEGEDRPLQPGMVLTVEPGIYISAEADVDPKWHGTGIRIEDNLLVTSDGHENLTAGAPKQIRQIEQLMARS</sequence>
<evidence type="ECO:0000313" key="16">
    <source>
        <dbReference type="Proteomes" id="UP000068447"/>
    </source>
</evidence>
<dbReference type="PANTHER" id="PTHR43226">
    <property type="entry name" value="XAA-PRO AMINOPEPTIDASE 3"/>
    <property type="match status" value="1"/>
</dbReference>
<evidence type="ECO:0000256" key="3">
    <source>
        <dbReference type="ARBA" id="ARBA00008766"/>
    </source>
</evidence>
<comment type="similarity">
    <text evidence="3 13">Belongs to the peptidase M24B family.</text>
</comment>
<keyword evidence="9" id="KW-0464">Manganese</keyword>
<protein>
    <recommendedName>
        <fullName evidence="10">Xaa-Pro aminopeptidase</fullName>
        <ecNumber evidence="4">3.4.11.9</ecNumber>
    </recommendedName>
    <alternativeName>
        <fullName evidence="11">Aminopeptidase P II</fullName>
    </alternativeName>
    <alternativeName>
        <fullName evidence="12">X-Pro aminopeptidase</fullName>
    </alternativeName>
</protein>
<gene>
    <name evidence="15" type="ORF">AT746_15425</name>
</gene>
<dbReference type="EC" id="3.4.11.9" evidence="4"/>
<name>A0A0U3B2Q2_9ALTE</name>
<dbReference type="AlphaFoldDB" id="A0A0U3B2Q2"/>
<evidence type="ECO:0000256" key="6">
    <source>
        <dbReference type="ARBA" id="ARBA00022723"/>
    </source>
</evidence>
<dbReference type="FunFam" id="3.90.230.10:FF:000002">
    <property type="entry name" value="Xaa-Pro aminopeptidase 3"/>
    <property type="match status" value="1"/>
</dbReference>
<dbReference type="EMBL" id="CP013650">
    <property type="protein sequence ID" value="ALS99512.1"/>
    <property type="molecule type" value="Genomic_DNA"/>
</dbReference>
<evidence type="ECO:0000256" key="1">
    <source>
        <dbReference type="ARBA" id="ARBA00001424"/>
    </source>
</evidence>
<keyword evidence="15" id="KW-0031">Aminopeptidase</keyword>
<dbReference type="InterPro" id="IPR001131">
    <property type="entry name" value="Peptidase_M24B_aminopep-P_CS"/>
</dbReference>
<dbReference type="Proteomes" id="UP000068447">
    <property type="component" value="Chromosome"/>
</dbReference>
<evidence type="ECO:0000256" key="13">
    <source>
        <dbReference type="RuleBase" id="RU000590"/>
    </source>
</evidence>
<evidence type="ECO:0000256" key="11">
    <source>
        <dbReference type="ARBA" id="ARBA00075356"/>
    </source>
</evidence>
<evidence type="ECO:0000256" key="12">
    <source>
        <dbReference type="ARBA" id="ARBA00081411"/>
    </source>
</evidence>
<dbReference type="PANTHER" id="PTHR43226:SF4">
    <property type="entry name" value="XAA-PRO AMINOPEPTIDASE 3"/>
    <property type="match status" value="1"/>
</dbReference>
<organism evidence="15 16">
    <name type="scientific">Lacimicrobium alkaliphilum</name>
    <dbReference type="NCBI Taxonomy" id="1526571"/>
    <lineage>
        <taxon>Bacteria</taxon>
        <taxon>Pseudomonadati</taxon>
        <taxon>Pseudomonadota</taxon>
        <taxon>Gammaproteobacteria</taxon>
        <taxon>Alteromonadales</taxon>
        <taxon>Alteromonadaceae</taxon>
        <taxon>Lacimicrobium</taxon>
    </lineage>
</organism>
<evidence type="ECO:0000256" key="10">
    <source>
        <dbReference type="ARBA" id="ARBA00069363"/>
    </source>
</evidence>
<dbReference type="InterPro" id="IPR029149">
    <property type="entry name" value="Creatin/AminoP/Spt16_N"/>
</dbReference>
<keyword evidence="8" id="KW-0482">Metalloprotease</keyword>
<evidence type="ECO:0000256" key="7">
    <source>
        <dbReference type="ARBA" id="ARBA00022801"/>
    </source>
</evidence>
<reference evidence="15 16" key="1">
    <citation type="submission" date="2015-12" db="EMBL/GenBank/DDBJ databases">
        <title>Complete genome of Lacimicrobium alkaliphilum KCTC 32984.</title>
        <authorList>
            <person name="Kim S.-G."/>
            <person name="Lee Y.-J."/>
        </authorList>
    </citation>
    <scope>NUCLEOTIDE SEQUENCE [LARGE SCALE GENOMIC DNA]</scope>
    <source>
        <strain evidence="15 16">YelD216</strain>
    </source>
</reference>
<dbReference type="Gene3D" id="3.90.230.10">
    <property type="entry name" value="Creatinase/methionine aminopeptidase superfamily"/>
    <property type="match status" value="1"/>
</dbReference>
<comment type="catalytic activity">
    <reaction evidence="1">
        <text>Release of any N-terminal amino acid, including proline, that is linked to proline, even from a dipeptide or tripeptide.</text>
        <dbReference type="EC" id="3.4.11.9"/>
    </reaction>
</comment>
<feature type="domain" description="Aminopeptidase P N-terminal" evidence="14">
    <location>
        <begin position="2"/>
        <end position="136"/>
    </location>
</feature>
<evidence type="ECO:0000259" key="14">
    <source>
        <dbReference type="SMART" id="SM01011"/>
    </source>
</evidence>
<dbReference type="Pfam" id="PF00557">
    <property type="entry name" value="Peptidase_M24"/>
    <property type="match status" value="1"/>
</dbReference>
<dbReference type="GO" id="GO:0005829">
    <property type="term" value="C:cytosol"/>
    <property type="evidence" value="ECO:0007669"/>
    <property type="project" value="TreeGrafter"/>
</dbReference>
<comment type="cofactor">
    <cofactor evidence="2">
        <name>Mn(2+)</name>
        <dbReference type="ChEBI" id="CHEBI:29035"/>
    </cofactor>
</comment>
<dbReference type="RefSeq" id="WP_062481996.1">
    <property type="nucleotide sequence ID" value="NZ_CP013650.1"/>
</dbReference>
<keyword evidence="5" id="KW-0645">Protease</keyword>
<dbReference type="OrthoDB" id="9806388at2"/>
<evidence type="ECO:0000313" key="15">
    <source>
        <dbReference type="EMBL" id="ALS99512.1"/>
    </source>
</evidence>
<dbReference type="CDD" id="cd01087">
    <property type="entry name" value="Prolidase"/>
    <property type="match status" value="1"/>
</dbReference>
<keyword evidence="16" id="KW-1185">Reference proteome</keyword>
<evidence type="ECO:0000256" key="5">
    <source>
        <dbReference type="ARBA" id="ARBA00022670"/>
    </source>
</evidence>
<evidence type="ECO:0000256" key="2">
    <source>
        <dbReference type="ARBA" id="ARBA00001936"/>
    </source>
</evidence>
<proteinExistence type="inferred from homology"/>
<dbReference type="InterPro" id="IPR036005">
    <property type="entry name" value="Creatinase/aminopeptidase-like"/>
</dbReference>
<dbReference type="InterPro" id="IPR007865">
    <property type="entry name" value="Aminopep_P_N"/>
</dbReference>
<dbReference type="InterPro" id="IPR000994">
    <property type="entry name" value="Pept_M24"/>
</dbReference>
<dbReference type="SUPFAM" id="SSF53092">
    <property type="entry name" value="Creatinase/prolidase N-terminal domain"/>
    <property type="match status" value="1"/>
</dbReference>
<dbReference type="SMART" id="SM01011">
    <property type="entry name" value="AMP_N"/>
    <property type="match status" value="1"/>
</dbReference>
<evidence type="ECO:0000256" key="9">
    <source>
        <dbReference type="ARBA" id="ARBA00023211"/>
    </source>
</evidence>
<accession>A0A0U3B2Q2</accession>
<dbReference type="SUPFAM" id="SSF55920">
    <property type="entry name" value="Creatinase/aminopeptidase"/>
    <property type="match status" value="1"/>
</dbReference>
<evidence type="ECO:0000256" key="4">
    <source>
        <dbReference type="ARBA" id="ARBA00012574"/>
    </source>
</evidence>
<dbReference type="NCBIfam" id="NF008131">
    <property type="entry name" value="PRK10879.1"/>
    <property type="match status" value="1"/>
</dbReference>
<evidence type="ECO:0000256" key="8">
    <source>
        <dbReference type="ARBA" id="ARBA00023049"/>
    </source>
</evidence>
<dbReference type="Pfam" id="PF05195">
    <property type="entry name" value="AMP_N"/>
    <property type="match status" value="1"/>
</dbReference>
<dbReference type="Gene3D" id="3.40.350.10">
    <property type="entry name" value="Creatinase/prolidase N-terminal domain"/>
    <property type="match status" value="1"/>
</dbReference>
<dbReference type="PROSITE" id="PS00491">
    <property type="entry name" value="PROLINE_PEPTIDASE"/>
    <property type="match status" value="1"/>
</dbReference>
<dbReference type="InterPro" id="IPR052433">
    <property type="entry name" value="X-Pro_dipept-like"/>
</dbReference>
<dbReference type="GO" id="GO:0006508">
    <property type="term" value="P:proteolysis"/>
    <property type="evidence" value="ECO:0007669"/>
    <property type="project" value="UniProtKB-KW"/>
</dbReference>
<dbReference type="KEGG" id="lal:AT746_15425"/>
<keyword evidence="6 13" id="KW-0479">Metal-binding</keyword>
<dbReference type="GO" id="GO:0070006">
    <property type="term" value="F:metalloaminopeptidase activity"/>
    <property type="evidence" value="ECO:0007669"/>
    <property type="project" value="InterPro"/>
</dbReference>